<gene>
    <name evidence="2" type="ORF">IHBHHGIJ_00772</name>
    <name evidence="1" type="ORF">KFEGEMFD_00378</name>
</gene>
<sequence length="445" mass="50874">MNKIQKLRKNGEELYLNGRVGEALKVYHKMVKNPFYEKLCNVKDKVNDLHGMFSMSNYLGLHNDALQYAKNIFSLKPNDVDSIITLSKGFHFVKSPEQAIKYALLAERSDDANYEVYDILSENYMLISDFENARASGIKSLLLKEKEVDSYPSHREADVSVKSLNKNDKSKNIISFSLFGDSPRYCENAVINSIKAPEIYPHWTCRFYCSDNVPVDVIERLKNNGAEVIFKKTSKDPKDMLFWRFLVMSDKTIDRYIVRDCDSVVNLKEAVAVDDWIESNKSFHILRDYYTHATLILAGMFGGVSGVFSDVEKMIDSFHKNIHTSRTHLDQDFLAQYVWPSIKTDVMIHDSCFHSSDCGSVDFPENAMIIKNHHIGMNEGAATLNVKLGEKTACEKVKWSILDKNNTTICTYHSRIVNGAYCAEIPTSYVGKLQNKEYMLKSVPY</sequence>
<evidence type="ECO:0008006" key="5">
    <source>
        <dbReference type="Google" id="ProtNLM"/>
    </source>
</evidence>
<organism evidence="1 4">
    <name type="scientific">Zhongshania aliphaticivorans</name>
    <dbReference type="NCBI Taxonomy" id="1470434"/>
    <lineage>
        <taxon>Bacteria</taxon>
        <taxon>Pseudomonadati</taxon>
        <taxon>Pseudomonadota</taxon>
        <taxon>Gammaproteobacteria</taxon>
        <taxon>Cellvibrionales</taxon>
        <taxon>Spongiibacteraceae</taxon>
        <taxon>Zhongshania</taxon>
    </lineage>
</organism>
<reference evidence="3 4" key="1">
    <citation type="submission" date="2019-11" db="EMBL/GenBank/DDBJ databases">
        <authorList>
            <person name="Holert J."/>
        </authorList>
    </citation>
    <scope>NUCLEOTIDE SEQUENCE [LARGE SCALE GENOMIC DNA]</scope>
    <source>
        <strain evidence="1">BC3_2A</strain>
        <strain evidence="2">SB11_1A</strain>
    </source>
</reference>
<accession>A0A5S9MX90</accession>
<name>A0A5S9MX90_9GAMM</name>
<evidence type="ECO:0000313" key="2">
    <source>
        <dbReference type="EMBL" id="CAA0084953.1"/>
    </source>
</evidence>
<dbReference type="EMBL" id="CACSIM010000001">
    <property type="protein sequence ID" value="CAA0081342.1"/>
    <property type="molecule type" value="Genomic_DNA"/>
</dbReference>
<dbReference type="Proteomes" id="UP000435877">
    <property type="component" value="Unassembled WGS sequence"/>
</dbReference>
<proteinExistence type="predicted"/>
<protein>
    <recommendedName>
        <fullName evidence="5">Tetratricopeptide repeat protein</fullName>
    </recommendedName>
</protein>
<dbReference type="Gene3D" id="1.25.40.10">
    <property type="entry name" value="Tetratricopeptide repeat domain"/>
    <property type="match status" value="1"/>
</dbReference>
<evidence type="ECO:0000313" key="4">
    <source>
        <dbReference type="Proteomes" id="UP000439591"/>
    </source>
</evidence>
<dbReference type="OrthoDB" id="7278101at2"/>
<dbReference type="EMBL" id="CACSIK010000001">
    <property type="protein sequence ID" value="CAA0084953.1"/>
    <property type="molecule type" value="Genomic_DNA"/>
</dbReference>
<keyword evidence="3" id="KW-1185">Reference proteome</keyword>
<dbReference type="Proteomes" id="UP000439591">
    <property type="component" value="Unassembled WGS sequence"/>
</dbReference>
<dbReference type="SUPFAM" id="SSF48452">
    <property type="entry name" value="TPR-like"/>
    <property type="match status" value="1"/>
</dbReference>
<evidence type="ECO:0000313" key="1">
    <source>
        <dbReference type="EMBL" id="CAA0081342.1"/>
    </source>
</evidence>
<dbReference type="InterPro" id="IPR011990">
    <property type="entry name" value="TPR-like_helical_dom_sf"/>
</dbReference>
<dbReference type="AlphaFoldDB" id="A0A5S9MX90"/>
<evidence type="ECO:0000313" key="3">
    <source>
        <dbReference type="Proteomes" id="UP000435877"/>
    </source>
</evidence>
<dbReference type="RefSeq" id="WP_159267439.1">
    <property type="nucleotide sequence ID" value="NZ_CACSIK010000001.1"/>
</dbReference>